<keyword evidence="3" id="KW-0560">Oxidoreductase</keyword>
<keyword evidence="2" id="KW-0274">FAD</keyword>
<keyword evidence="1" id="KW-0285">Flavoprotein</keyword>
<dbReference type="SUPFAM" id="SSF56176">
    <property type="entry name" value="FAD-binding/transporter-associated domain-like"/>
    <property type="match status" value="1"/>
</dbReference>
<dbReference type="GO" id="GO:0071949">
    <property type="term" value="F:FAD binding"/>
    <property type="evidence" value="ECO:0007669"/>
    <property type="project" value="InterPro"/>
</dbReference>
<dbReference type="InterPro" id="IPR036318">
    <property type="entry name" value="FAD-bd_PCMH-like_sf"/>
</dbReference>
<dbReference type="GO" id="GO:0004854">
    <property type="term" value="F:xanthine dehydrogenase activity"/>
    <property type="evidence" value="ECO:0007669"/>
    <property type="project" value="InterPro"/>
</dbReference>
<dbReference type="InterPro" id="IPR050031">
    <property type="entry name" value="XdhB_XDHase"/>
</dbReference>
<evidence type="ECO:0000313" key="5">
    <source>
        <dbReference type="EMBL" id="BDU76759.1"/>
    </source>
</evidence>
<dbReference type="Gene3D" id="3.30.465.10">
    <property type="match status" value="1"/>
</dbReference>
<proteinExistence type="predicted"/>
<dbReference type="AlphaFoldDB" id="A0AA48KC38"/>
<gene>
    <name evidence="5" type="ORF">METESE_17170</name>
</gene>
<dbReference type="SMART" id="SM01092">
    <property type="entry name" value="CO_deh_flav_C"/>
    <property type="match status" value="1"/>
</dbReference>
<feature type="domain" description="FAD-binding PCMH-type" evidence="4">
    <location>
        <begin position="1"/>
        <end position="176"/>
    </location>
</feature>
<dbReference type="SUPFAM" id="SSF55447">
    <property type="entry name" value="CO dehydrogenase flavoprotein C-terminal domain-like"/>
    <property type="match status" value="1"/>
</dbReference>
<dbReference type="RefSeq" id="WP_243333785.1">
    <property type="nucleotide sequence ID" value="NZ_AP027081.1"/>
</dbReference>
<dbReference type="Pfam" id="PF03450">
    <property type="entry name" value="CO_deh_flav_C"/>
    <property type="match status" value="1"/>
</dbReference>
<dbReference type="InterPro" id="IPR051312">
    <property type="entry name" value="Diverse_Substr_Oxidored"/>
</dbReference>
<dbReference type="Pfam" id="PF00941">
    <property type="entry name" value="FAD_binding_5"/>
    <property type="match status" value="1"/>
</dbReference>
<dbReference type="KEGG" id="msea:METESE_17170"/>
<dbReference type="InterPro" id="IPR016169">
    <property type="entry name" value="FAD-bd_PCMH_sub2"/>
</dbReference>
<evidence type="ECO:0000259" key="4">
    <source>
        <dbReference type="PROSITE" id="PS51387"/>
    </source>
</evidence>
<dbReference type="NCBIfam" id="NF007427">
    <property type="entry name" value="PRK09971.1"/>
    <property type="match status" value="1"/>
</dbReference>
<evidence type="ECO:0000256" key="3">
    <source>
        <dbReference type="ARBA" id="ARBA00023002"/>
    </source>
</evidence>
<dbReference type="InterPro" id="IPR036683">
    <property type="entry name" value="CO_DH_flav_C_dom_sf"/>
</dbReference>
<dbReference type="Gene3D" id="3.30.43.10">
    <property type="entry name" value="Uridine Diphospho-n-acetylenolpyruvylglucosamine Reductase, domain 2"/>
    <property type="match status" value="1"/>
</dbReference>
<accession>A0AA48KC38</accession>
<reference evidence="5" key="1">
    <citation type="journal article" date="2023" name="Int. J. Syst. Evol. Microbiol.">
        <title>Mesoterricola silvestris gen. nov., sp. nov., Mesoterricola sediminis sp. nov., Geothrix oryzae sp. nov., Geothrix edaphica sp. nov., Geothrix rubra sp. nov., and Geothrix limicola sp. nov., six novel members of Acidobacteriota isolated from soils.</title>
        <authorList>
            <person name="Itoh H."/>
            <person name="Sugisawa Y."/>
            <person name="Mise K."/>
            <person name="Xu Z."/>
            <person name="Kuniyasu M."/>
            <person name="Ushijima N."/>
            <person name="Kawano K."/>
            <person name="Kobayashi E."/>
            <person name="Shiratori Y."/>
            <person name="Masuda Y."/>
            <person name="Senoo K."/>
        </authorList>
    </citation>
    <scope>NUCLEOTIDE SEQUENCE</scope>
    <source>
        <strain evidence="5">W786</strain>
    </source>
</reference>
<dbReference type="NCBIfam" id="NF043083">
    <property type="entry name" value="XdhB_XDHase"/>
    <property type="match status" value="1"/>
</dbReference>
<keyword evidence="6" id="KW-1185">Reference proteome</keyword>
<dbReference type="GO" id="GO:0002197">
    <property type="term" value="C:xanthine dehydrogenase complex"/>
    <property type="evidence" value="ECO:0007669"/>
    <property type="project" value="InterPro"/>
</dbReference>
<dbReference type="PANTHER" id="PTHR42659">
    <property type="entry name" value="XANTHINE DEHYDROGENASE SUBUNIT C-RELATED"/>
    <property type="match status" value="1"/>
</dbReference>
<organism evidence="5 6">
    <name type="scientific">Mesoterricola sediminis</name>
    <dbReference type="NCBI Taxonomy" id="2927980"/>
    <lineage>
        <taxon>Bacteria</taxon>
        <taxon>Pseudomonadati</taxon>
        <taxon>Acidobacteriota</taxon>
        <taxon>Holophagae</taxon>
        <taxon>Holophagales</taxon>
        <taxon>Holophagaceae</taxon>
        <taxon>Mesoterricola</taxon>
    </lineage>
</organism>
<sequence>MFDICELHEPATLREAKERLQAAPDLRVVAGGTDVLIRLQHGHLAGAGLLSLRRVPGLDAIRMLDDGTLEVGAMAPFTRIFEDPLVRAHAPVLAEASVSMGGPQIRNVATIGGNICNGAVSADSASTLFALDALLRLETLEDARVIPIADFYAGPGKVNLRPGELLTAVLIPREGYAGMGGHYIKYAMRKAMDIATLGVAALAKVREGRFVELRIGLGVAAPVPIRCAEAEAWAPGKQVTLDTLAEIAALAVKPSRARTSWRASKDYREHLIEVLVQRAVAEAVKRAGDCCAD</sequence>
<dbReference type="InterPro" id="IPR005107">
    <property type="entry name" value="CO_DH_flav_C"/>
</dbReference>
<dbReference type="Gene3D" id="3.30.390.50">
    <property type="entry name" value="CO dehydrogenase flavoprotein, C-terminal domain"/>
    <property type="match status" value="1"/>
</dbReference>
<dbReference type="PANTHER" id="PTHR42659:SF9">
    <property type="entry name" value="XANTHINE DEHYDROGENASE FAD-BINDING SUBUNIT XDHB-RELATED"/>
    <property type="match status" value="1"/>
</dbReference>
<dbReference type="Proteomes" id="UP001228113">
    <property type="component" value="Chromosome"/>
</dbReference>
<dbReference type="FunFam" id="3.30.465.10:FF:000017">
    <property type="entry name" value="Xanthine dehydrogenase, FAD binding subunit"/>
    <property type="match status" value="1"/>
</dbReference>
<dbReference type="InterPro" id="IPR002346">
    <property type="entry name" value="Mopterin_DH_FAD-bd"/>
</dbReference>
<protein>
    <submittedName>
        <fullName evidence="5">Xanthine dehydrogenase FAD-binding subunit XdhB</fullName>
    </submittedName>
</protein>
<name>A0AA48KC38_9BACT</name>
<dbReference type="InterPro" id="IPR016166">
    <property type="entry name" value="FAD-bd_PCMH"/>
</dbReference>
<evidence type="ECO:0000256" key="1">
    <source>
        <dbReference type="ARBA" id="ARBA00022630"/>
    </source>
</evidence>
<dbReference type="InterPro" id="IPR016167">
    <property type="entry name" value="FAD-bd_PCMH_sub1"/>
</dbReference>
<dbReference type="PROSITE" id="PS51387">
    <property type="entry name" value="FAD_PCMH"/>
    <property type="match status" value="1"/>
</dbReference>
<evidence type="ECO:0000313" key="6">
    <source>
        <dbReference type="Proteomes" id="UP001228113"/>
    </source>
</evidence>
<dbReference type="EMBL" id="AP027081">
    <property type="protein sequence ID" value="BDU76759.1"/>
    <property type="molecule type" value="Genomic_DNA"/>
</dbReference>
<evidence type="ECO:0000256" key="2">
    <source>
        <dbReference type="ARBA" id="ARBA00022827"/>
    </source>
</evidence>